<accession>A0A1Q5TLT1</accession>
<dbReference type="RefSeq" id="WP_074021743.1">
    <property type="nucleotide sequence ID" value="NZ_CAWMWP010000070.1"/>
</dbReference>
<evidence type="ECO:0000313" key="3">
    <source>
        <dbReference type="Proteomes" id="UP000186277"/>
    </source>
</evidence>
<reference evidence="2 3" key="1">
    <citation type="submission" date="2016-09" db="EMBL/GenBank/DDBJ databases">
        <title>Xenorhabdus thuongxuanensis sp. nov. and Xenorhabdus eapokensis sp. nov., isolated from Steinernema species.</title>
        <authorList>
            <person name="Kaempfer P."/>
            <person name="Tobias N.J."/>
            <person name="Phan Ke L."/>
            <person name="Bode H.B."/>
            <person name="Glaeser S.P."/>
        </authorList>
    </citation>
    <scope>NUCLEOTIDE SEQUENCE [LARGE SCALE GENOMIC DNA]</scope>
    <source>
        <strain evidence="2 3">30TX1</strain>
    </source>
</reference>
<dbReference type="AlphaFoldDB" id="A0A1Q5TLT1"/>
<protein>
    <submittedName>
        <fullName evidence="2">NgrE</fullName>
    </submittedName>
</protein>
<evidence type="ECO:0000313" key="1">
    <source>
        <dbReference type="EMBL" id="OKP00306.1"/>
    </source>
</evidence>
<proteinExistence type="predicted"/>
<evidence type="ECO:0000313" key="2">
    <source>
        <dbReference type="EMBL" id="OKP01149.1"/>
    </source>
</evidence>
<comment type="caution">
    <text evidence="2">The sequence shown here is derived from an EMBL/GenBank/DDBJ whole genome shotgun (WGS) entry which is preliminary data.</text>
</comment>
<sequence>MNYDLKTSTDPNTRLEKNKNGADILDKPAFVKNLGLADAVKRAENAYPKTGGTITGHVDINASHGVLRLNAPERNSDIFVEFGSGNNRDAFIGFGSRDTKTFTIHNDKTNAKLQINEYATFNENKLLDMGDIASHTGSSPKTVMSQKSVTEAINRHASLGINQQWRDVTDNRRPSVAYKNNTDRPICISVTYQELVIRDWYALMALNINGRDIVYSGTSMSAHEGTIESRAFVTGVIPPGASYSLSMYTNHDITSGNLRWYELS</sequence>
<keyword evidence="3" id="KW-1185">Reference proteome</keyword>
<dbReference type="OrthoDB" id="6448205at2"/>
<dbReference type="EMBL" id="MKGR01000044">
    <property type="protein sequence ID" value="OKP01149.1"/>
    <property type="molecule type" value="Genomic_DNA"/>
</dbReference>
<organism evidence="2 3">
    <name type="scientific">Xenorhabdus thuongxuanensis</name>
    <dbReference type="NCBI Taxonomy" id="1873484"/>
    <lineage>
        <taxon>Bacteria</taxon>
        <taxon>Pseudomonadati</taxon>
        <taxon>Pseudomonadota</taxon>
        <taxon>Gammaproteobacteria</taxon>
        <taxon>Enterobacterales</taxon>
        <taxon>Morganellaceae</taxon>
        <taxon>Xenorhabdus</taxon>
    </lineage>
</organism>
<gene>
    <name evidence="2" type="ORF">Xentx_03452</name>
    <name evidence="1" type="ORF">Xentx_03541</name>
</gene>
<dbReference type="Proteomes" id="UP000186277">
    <property type="component" value="Unassembled WGS sequence"/>
</dbReference>
<name>A0A1Q5TLT1_9GAMM</name>
<dbReference type="EMBL" id="MKGR01000054">
    <property type="protein sequence ID" value="OKP00306.1"/>
    <property type="molecule type" value="Genomic_DNA"/>
</dbReference>